<dbReference type="InterPro" id="IPR029068">
    <property type="entry name" value="Glyas_Bleomycin-R_OHBP_Dase"/>
</dbReference>
<keyword evidence="2" id="KW-0223">Dioxygenase</keyword>
<gene>
    <name evidence="2" type="ORF">B0I21_10538</name>
</gene>
<dbReference type="GO" id="GO:0016829">
    <property type="term" value="F:lyase activity"/>
    <property type="evidence" value="ECO:0007669"/>
    <property type="project" value="UniProtKB-KW"/>
</dbReference>
<evidence type="ECO:0000259" key="1">
    <source>
        <dbReference type="PROSITE" id="PS51819"/>
    </source>
</evidence>
<accession>A0A4R7CY92</accession>
<dbReference type="Proteomes" id="UP000294752">
    <property type="component" value="Unassembled WGS sequence"/>
</dbReference>
<dbReference type="Pfam" id="PF00903">
    <property type="entry name" value="Glyoxalase"/>
    <property type="match status" value="1"/>
</dbReference>
<name>A0A4R7CY92_9SPHI</name>
<feature type="domain" description="VOC" evidence="1">
    <location>
        <begin position="42"/>
        <end position="166"/>
    </location>
</feature>
<reference evidence="2 3" key="1">
    <citation type="submission" date="2019-03" db="EMBL/GenBank/DDBJ databases">
        <title>Genomic Encyclopedia of Type Strains, Phase III (KMG-III): the genomes of soil and plant-associated and newly described type strains.</title>
        <authorList>
            <person name="Whitman W."/>
        </authorList>
    </citation>
    <scope>NUCLEOTIDE SEQUENCE [LARGE SCALE GENOMIC DNA]</scope>
    <source>
        <strain evidence="2 3">CGMCC 1.12801</strain>
    </source>
</reference>
<protein>
    <submittedName>
        <fullName evidence="2">Catechol 2,3-dioxygenase-like lactoylglutathione lyase family enzyme</fullName>
    </submittedName>
</protein>
<dbReference type="GO" id="GO:0051213">
    <property type="term" value="F:dioxygenase activity"/>
    <property type="evidence" value="ECO:0007669"/>
    <property type="project" value="UniProtKB-KW"/>
</dbReference>
<proteinExistence type="predicted"/>
<dbReference type="InterPro" id="IPR004360">
    <property type="entry name" value="Glyas_Fos-R_dOase_dom"/>
</dbReference>
<dbReference type="SUPFAM" id="SSF54593">
    <property type="entry name" value="Glyoxalase/Bleomycin resistance protein/Dihydroxybiphenyl dioxygenase"/>
    <property type="match status" value="1"/>
</dbReference>
<evidence type="ECO:0000313" key="3">
    <source>
        <dbReference type="Proteomes" id="UP000294752"/>
    </source>
</evidence>
<dbReference type="CDD" id="cd06587">
    <property type="entry name" value="VOC"/>
    <property type="match status" value="1"/>
</dbReference>
<keyword evidence="3" id="KW-1185">Reference proteome</keyword>
<comment type="caution">
    <text evidence="2">The sequence shown here is derived from an EMBL/GenBank/DDBJ whole genome shotgun (WGS) entry which is preliminary data.</text>
</comment>
<keyword evidence="2" id="KW-0560">Oxidoreductase</keyword>
<organism evidence="2 3">
    <name type="scientific">Sphingobacterium paludis</name>
    <dbReference type="NCBI Taxonomy" id="1476465"/>
    <lineage>
        <taxon>Bacteria</taxon>
        <taxon>Pseudomonadati</taxon>
        <taxon>Bacteroidota</taxon>
        <taxon>Sphingobacteriia</taxon>
        <taxon>Sphingobacteriales</taxon>
        <taxon>Sphingobacteriaceae</taxon>
        <taxon>Sphingobacterium</taxon>
    </lineage>
</organism>
<dbReference type="Gene3D" id="3.10.180.10">
    <property type="entry name" value="2,3-Dihydroxybiphenyl 1,2-Dioxygenase, domain 1"/>
    <property type="match status" value="1"/>
</dbReference>
<sequence>MLRDQEKFAKTIDTVFDSVVGWIRCHMDFTQYRNLIQKMIKGIYETHVQVSNLEEAILFYTTVLKLEVAYLDEGRRIAFLFMPGNDKTSMLGLWEETVNLQRRHFAFHCDRDFILDHAVGFLQEHNLQPYNFLKDGTTAPMVFCWMPALAIYFNDPDGNQLEFLAMLDGESQPHLGVLSYADWVKQQMK</sequence>
<keyword evidence="2" id="KW-0456">Lyase</keyword>
<dbReference type="EMBL" id="SNZV01000005">
    <property type="protein sequence ID" value="TDS12907.1"/>
    <property type="molecule type" value="Genomic_DNA"/>
</dbReference>
<dbReference type="PROSITE" id="PS51819">
    <property type="entry name" value="VOC"/>
    <property type="match status" value="1"/>
</dbReference>
<dbReference type="AlphaFoldDB" id="A0A4R7CY92"/>
<evidence type="ECO:0000313" key="2">
    <source>
        <dbReference type="EMBL" id="TDS12907.1"/>
    </source>
</evidence>
<dbReference type="InterPro" id="IPR037523">
    <property type="entry name" value="VOC_core"/>
</dbReference>